<evidence type="ECO:0000256" key="10">
    <source>
        <dbReference type="ARBA" id="ARBA00022692"/>
    </source>
</evidence>
<evidence type="ECO:0000256" key="12">
    <source>
        <dbReference type="ARBA" id="ARBA00022989"/>
    </source>
</evidence>
<sequence>MIKKLFYAVRFMTSLPLPWDDNEDLVQVSRSSGMFPLVGFIIAFLLYSVYLLSSEIFSDLTTAFLQTLAWVLLTGGLHLDGLSDTMDGLGSRQNRERTLDIMKDSHIGAFGALSLILQLLAKTLLCFEINALDPSFILLVPTTARWGQLLSIRFFSPARKDGMGRFFQEYMRFRELLMGLITILAVFVLTNHILQLLVLPFHALYVLVTSQSISRKLGGLTGDVYGFICETGETILLFLMLILHFFVIQIF</sequence>
<dbReference type="GO" id="GO:0008818">
    <property type="term" value="F:cobalamin 5'-phosphate synthase activity"/>
    <property type="evidence" value="ECO:0007669"/>
    <property type="project" value="UniProtKB-UniRule"/>
</dbReference>
<protein>
    <recommendedName>
        <fullName evidence="6 19">Adenosylcobinamide-GDP ribazoletransferase</fullName>
        <ecNumber evidence="5 19">2.7.8.26</ecNumber>
    </recommendedName>
    <alternativeName>
        <fullName evidence="16 19">Cobalamin synthase</fullName>
    </alternativeName>
    <alternativeName>
        <fullName evidence="15 19">Cobalamin-5'-phosphate synthase</fullName>
    </alternativeName>
</protein>
<reference evidence="20 21" key="1">
    <citation type="submission" date="2019-02" db="EMBL/GenBank/DDBJ databases">
        <title>Complete Genome Sequence and Methylome Analysis of free living Spirochaetas.</title>
        <authorList>
            <person name="Fomenkov A."/>
            <person name="Dubinina G."/>
            <person name="Leshcheva N."/>
            <person name="Mikheeva N."/>
            <person name="Grabovich M."/>
            <person name="Vincze T."/>
            <person name="Roberts R.J."/>
        </authorList>
    </citation>
    <scope>NUCLEOTIDE SEQUENCE [LARGE SCALE GENOMIC DNA]</scope>
    <source>
        <strain evidence="20 21">K2</strain>
    </source>
</reference>
<evidence type="ECO:0000256" key="15">
    <source>
        <dbReference type="ARBA" id="ARBA00032605"/>
    </source>
</evidence>
<dbReference type="KEGG" id="ock:EXM22_05745"/>
<evidence type="ECO:0000256" key="5">
    <source>
        <dbReference type="ARBA" id="ARBA00013200"/>
    </source>
</evidence>
<dbReference type="InterPro" id="IPR003805">
    <property type="entry name" value="CobS"/>
</dbReference>
<dbReference type="HAMAP" id="MF_00719">
    <property type="entry name" value="CobS"/>
    <property type="match status" value="1"/>
</dbReference>
<dbReference type="Proteomes" id="UP000324209">
    <property type="component" value="Chromosome"/>
</dbReference>
<evidence type="ECO:0000256" key="8">
    <source>
        <dbReference type="ARBA" id="ARBA00022573"/>
    </source>
</evidence>
<comment type="catalytic activity">
    <reaction evidence="18 19">
        <text>alpha-ribazole 5'-phosphate + adenosylcob(III)inamide-GDP = adenosylcob(III)alamin 5'-phosphate + GMP + H(+)</text>
        <dbReference type="Rhea" id="RHEA:23560"/>
        <dbReference type="ChEBI" id="CHEBI:15378"/>
        <dbReference type="ChEBI" id="CHEBI:57918"/>
        <dbReference type="ChEBI" id="CHEBI:58115"/>
        <dbReference type="ChEBI" id="CHEBI:60487"/>
        <dbReference type="ChEBI" id="CHEBI:60493"/>
        <dbReference type="EC" id="2.7.8.26"/>
    </reaction>
</comment>
<comment type="cofactor">
    <cofactor evidence="1 19">
        <name>Mg(2+)</name>
        <dbReference type="ChEBI" id="CHEBI:18420"/>
    </cofactor>
</comment>
<evidence type="ECO:0000256" key="9">
    <source>
        <dbReference type="ARBA" id="ARBA00022679"/>
    </source>
</evidence>
<evidence type="ECO:0000256" key="11">
    <source>
        <dbReference type="ARBA" id="ARBA00022842"/>
    </source>
</evidence>
<feature type="transmembrane region" description="Helical" evidence="19">
    <location>
        <begin position="176"/>
        <end position="204"/>
    </location>
</feature>
<evidence type="ECO:0000256" key="6">
    <source>
        <dbReference type="ARBA" id="ARBA00015850"/>
    </source>
</evidence>
<evidence type="ECO:0000256" key="16">
    <source>
        <dbReference type="ARBA" id="ARBA00032853"/>
    </source>
</evidence>
<proteinExistence type="inferred from homology"/>
<comment type="pathway">
    <text evidence="3 19">Cofactor biosynthesis; adenosylcobalamin biosynthesis; adenosylcobalamin from cob(II)yrinate a,c-diamide: step 7/7.</text>
</comment>
<gene>
    <name evidence="19 20" type="primary">cobS</name>
    <name evidence="20" type="ORF">EXM22_05745</name>
</gene>
<evidence type="ECO:0000256" key="18">
    <source>
        <dbReference type="ARBA" id="ARBA00049504"/>
    </source>
</evidence>
<keyword evidence="7 19" id="KW-1003">Cell membrane</keyword>
<dbReference type="Pfam" id="PF02654">
    <property type="entry name" value="CobS"/>
    <property type="match status" value="1"/>
</dbReference>
<comment type="subcellular location">
    <subcellularLocation>
        <location evidence="2 19">Cell membrane</location>
        <topology evidence="2 19">Multi-pass membrane protein</topology>
    </subcellularLocation>
</comment>
<evidence type="ECO:0000256" key="17">
    <source>
        <dbReference type="ARBA" id="ARBA00048623"/>
    </source>
</evidence>
<evidence type="ECO:0000313" key="21">
    <source>
        <dbReference type="Proteomes" id="UP000324209"/>
    </source>
</evidence>
<dbReference type="EMBL" id="CP036150">
    <property type="protein sequence ID" value="QEN07515.1"/>
    <property type="molecule type" value="Genomic_DNA"/>
</dbReference>
<evidence type="ECO:0000256" key="1">
    <source>
        <dbReference type="ARBA" id="ARBA00001946"/>
    </source>
</evidence>
<dbReference type="GO" id="GO:0051073">
    <property type="term" value="F:adenosylcobinamide-GDP ribazoletransferase activity"/>
    <property type="evidence" value="ECO:0007669"/>
    <property type="project" value="UniProtKB-UniRule"/>
</dbReference>
<dbReference type="EC" id="2.7.8.26" evidence="5 19"/>
<dbReference type="UniPathway" id="UPA00148">
    <property type="reaction ID" value="UER00238"/>
</dbReference>
<keyword evidence="10 19" id="KW-0812">Transmembrane</keyword>
<keyword evidence="13 19" id="KW-0472">Membrane</keyword>
<dbReference type="AlphaFoldDB" id="A0A5C1QHB1"/>
<dbReference type="PANTHER" id="PTHR34148:SF1">
    <property type="entry name" value="ADENOSYLCOBINAMIDE-GDP RIBAZOLETRANSFERASE"/>
    <property type="match status" value="1"/>
</dbReference>
<evidence type="ECO:0000256" key="2">
    <source>
        <dbReference type="ARBA" id="ARBA00004651"/>
    </source>
</evidence>
<dbReference type="GO" id="GO:0005886">
    <property type="term" value="C:plasma membrane"/>
    <property type="evidence" value="ECO:0007669"/>
    <property type="project" value="UniProtKB-SubCell"/>
</dbReference>
<evidence type="ECO:0000256" key="13">
    <source>
        <dbReference type="ARBA" id="ARBA00023136"/>
    </source>
</evidence>
<keyword evidence="12 19" id="KW-1133">Transmembrane helix</keyword>
<comment type="similarity">
    <text evidence="4 19">Belongs to the CobS family.</text>
</comment>
<dbReference type="NCBIfam" id="TIGR00317">
    <property type="entry name" value="cobS"/>
    <property type="match status" value="1"/>
</dbReference>
<feature type="transmembrane region" description="Helical" evidence="19">
    <location>
        <begin position="34"/>
        <end position="52"/>
    </location>
</feature>
<organism evidence="20 21">
    <name type="scientific">Oceanispirochaeta crateris</name>
    <dbReference type="NCBI Taxonomy" id="2518645"/>
    <lineage>
        <taxon>Bacteria</taxon>
        <taxon>Pseudomonadati</taxon>
        <taxon>Spirochaetota</taxon>
        <taxon>Spirochaetia</taxon>
        <taxon>Spirochaetales</taxon>
        <taxon>Spirochaetaceae</taxon>
        <taxon>Oceanispirochaeta</taxon>
    </lineage>
</organism>
<dbReference type="RefSeq" id="WP_149485595.1">
    <property type="nucleotide sequence ID" value="NZ_CP036150.1"/>
</dbReference>
<accession>A0A5C1QHB1</accession>
<evidence type="ECO:0000256" key="3">
    <source>
        <dbReference type="ARBA" id="ARBA00004663"/>
    </source>
</evidence>
<dbReference type="PANTHER" id="PTHR34148">
    <property type="entry name" value="ADENOSYLCOBINAMIDE-GDP RIBAZOLETRANSFERASE"/>
    <property type="match status" value="1"/>
</dbReference>
<dbReference type="OrthoDB" id="9794626at2"/>
<keyword evidence="8 19" id="KW-0169">Cobalamin biosynthesis</keyword>
<feature type="transmembrane region" description="Helical" evidence="19">
    <location>
        <begin position="107"/>
        <end position="130"/>
    </location>
</feature>
<evidence type="ECO:0000256" key="7">
    <source>
        <dbReference type="ARBA" id="ARBA00022475"/>
    </source>
</evidence>
<evidence type="ECO:0000313" key="20">
    <source>
        <dbReference type="EMBL" id="QEN07515.1"/>
    </source>
</evidence>
<keyword evidence="11 19" id="KW-0460">Magnesium</keyword>
<evidence type="ECO:0000256" key="19">
    <source>
        <dbReference type="HAMAP-Rule" id="MF_00719"/>
    </source>
</evidence>
<feature type="transmembrane region" description="Helical" evidence="19">
    <location>
        <begin position="224"/>
        <end position="248"/>
    </location>
</feature>
<keyword evidence="9 19" id="KW-0808">Transferase</keyword>
<comment type="catalytic activity">
    <reaction evidence="17 19">
        <text>alpha-ribazole + adenosylcob(III)inamide-GDP = adenosylcob(III)alamin + GMP + H(+)</text>
        <dbReference type="Rhea" id="RHEA:16049"/>
        <dbReference type="ChEBI" id="CHEBI:10329"/>
        <dbReference type="ChEBI" id="CHEBI:15378"/>
        <dbReference type="ChEBI" id="CHEBI:18408"/>
        <dbReference type="ChEBI" id="CHEBI:58115"/>
        <dbReference type="ChEBI" id="CHEBI:60487"/>
        <dbReference type="EC" id="2.7.8.26"/>
    </reaction>
</comment>
<evidence type="ECO:0000256" key="4">
    <source>
        <dbReference type="ARBA" id="ARBA00010561"/>
    </source>
</evidence>
<evidence type="ECO:0000256" key="14">
    <source>
        <dbReference type="ARBA" id="ARBA00025228"/>
    </source>
</evidence>
<comment type="function">
    <text evidence="14 19">Joins adenosylcobinamide-GDP and alpha-ribazole to generate adenosylcobalamin (Ado-cobalamin). Also synthesizes adenosylcobalamin 5'-phosphate from adenosylcobinamide-GDP and alpha-ribazole 5'-phosphate.</text>
</comment>
<keyword evidence="21" id="KW-1185">Reference proteome</keyword>
<name>A0A5C1QHB1_9SPIO</name>
<dbReference type="GO" id="GO:0009236">
    <property type="term" value="P:cobalamin biosynthetic process"/>
    <property type="evidence" value="ECO:0007669"/>
    <property type="project" value="UniProtKB-UniRule"/>
</dbReference>